<sequence length="162" mass="18778">MTQLLQKARNGNVKPTWIGDTAWTDLVKYWKYDDFKAKSEQNKKNCNSSAGASLHTGGSIPHKVHFKRMKAERNGKDPTFSEFYFCTHKKKKKKKKKKSKEWVHPKAQSDHESFEKKKVEMSSQRTIESESFSGDDASQSHHMPSDFIIWIDTVRGQNNSRV</sequence>
<protein>
    <submittedName>
        <fullName evidence="2">Uncharacterized protein</fullName>
    </submittedName>
</protein>
<gene>
    <name evidence="2" type="ORF">CEURO_LOCUS7208</name>
</gene>
<dbReference type="AlphaFoldDB" id="A0A9P0YYL7"/>
<feature type="region of interest" description="Disordered" evidence="1">
    <location>
        <begin position="41"/>
        <end position="141"/>
    </location>
</feature>
<dbReference type="InterPro" id="IPR039266">
    <property type="entry name" value="EN-1/SPM"/>
</dbReference>
<dbReference type="OrthoDB" id="1302580at2759"/>
<dbReference type="Proteomes" id="UP001152484">
    <property type="component" value="Unassembled WGS sequence"/>
</dbReference>
<reference evidence="2" key="1">
    <citation type="submission" date="2022-07" db="EMBL/GenBank/DDBJ databases">
        <authorList>
            <person name="Macas J."/>
            <person name="Novak P."/>
            <person name="Neumann P."/>
        </authorList>
    </citation>
    <scope>NUCLEOTIDE SEQUENCE</scope>
</reference>
<dbReference type="PANTHER" id="PTHR33157">
    <property type="entry name" value="AUTONOMOUS TRANSPOSABLE ELEMENT EN-1 MOSAIC PROTEIN-RELATED"/>
    <property type="match status" value="1"/>
</dbReference>
<evidence type="ECO:0000313" key="3">
    <source>
        <dbReference type="Proteomes" id="UP001152484"/>
    </source>
</evidence>
<dbReference type="PANTHER" id="PTHR33157:SF12">
    <property type="entry name" value="TRANSPOSASE TNP1_EN_SPM-LIKE DOMAIN-CONTAINING PROTEIN"/>
    <property type="match status" value="1"/>
</dbReference>
<feature type="compositionally biased region" description="Polar residues" evidence="1">
    <location>
        <begin position="121"/>
        <end position="141"/>
    </location>
</feature>
<dbReference type="EMBL" id="CAMAPE010000011">
    <property type="protein sequence ID" value="CAH9079729.1"/>
    <property type="molecule type" value="Genomic_DNA"/>
</dbReference>
<organism evidence="2 3">
    <name type="scientific">Cuscuta europaea</name>
    <name type="common">European dodder</name>
    <dbReference type="NCBI Taxonomy" id="41803"/>
    <lineage>
        <taxon>Eukaryota</taxon>
        <taxon>Viridiplantae</taxon>
        <taxon>Streptophyta</taxon>
        <taxon>Embryophyta</taxon>
        <taxon>Tracheophyta</taxon>
        <taxon>Spermatophyta</taxon>
        <taxon>Magnoliopsida</taxon>
        <taxon>eudicotyledons</taxon>
        <taxon>Gunneridae</taxon>
        <taxon>Pentapetalae</taxon>
        <taxon>asterids</taxon>
        <taxon>lamiids</taxon>
        <taxon>Solanales</taxon>
        <taxon>Convolvulaceae</taxon>
        <taxon>Cuscuteae</taxon>
        <taxon>Cuscuta</taxon>
        <taxon>Cuscuta subgen. Cuscuta</taxon>
    </lineage>
</organism>
<dbReference type="GO" id="GO:0032196">
    <property type="term" value="P:transposition"/>
    <property type="evidence" value="ECO:0007669"/>
    <property type="project" value="InterPro"/>
</dbReference>
<keyword evidence="3" id="KW-1185">Reference proteome</keyword>
<comment type="caution">
    <text evidence="2">The sequence shown here is derived from an EMBL/GenBank/DDBJ whole genome shotgun (WGS) entry which is preliminary data.</text>
</comment>
<name>A0A9P0YYL7_CUSEU</name>
<feature type="compositionally biased region" description="Basic residues" evidence="1">
    <location>
        <begin position="87"/>
        <end position="99"/>
    </location>
</feature>
<feature type="compositionally biased region" description="Basic and acidic residues" evidence="1">
    <location>
        <begin position="100"/>
        <end position="120"/>
    </location>
</feature>
<evidence type="ECO:0000256" key="1">
    <source>
        <dbReference type="SAM" id="MobiDB-lite"/>
    </source>
</evidence>
<proteinExistence type="predicted"/>
<dbReference type="InterPro" id="IPR004252">
    <property type="entry name" value="Probable_transposase_24"/>
</dbReference>
<dbReference type="Pfam" id="PF03004">
    <property type="entry name" value="Transposase_24"/>
    <property type="match status" value="1"/>
</dbReference>
<accession>A0A9P0YYL7</accession>
<evidence type="ECO:0000313" key="2">
    <source>
        <dbReference type="EMBL" id="CAH9079729.1"/>
    </source>
</evidence>